<proteinExistence type="predicted"/>
<sequence>MSREVLLRSLVASRRQPTLAEKAKDRRRIREVAGGTAAECPAICCCPCSVMKLLILAVYKVPPAFVGRLGNRENVSV</sequence>
<accession>A0A5N6L3Z7</accession>
<dbReference type="PANTHER" id="PTHR33264">
    <property type="entry name" value="EXPRESSED PROTEIN"/>
    <property type="match status" value="1"/>
</dbReference>
<reference evidence="1 2" key="1">
    <citation type="submission" date="2019-06" db="EMBL/GenBank/DDBJ databases">
        <title>A chromosomal-level reference genome of Carpinus fangiana (Coryloideae, Betulaceae).</title>
        <authorList>
            <person name="Yang X."/>
            <person name="Wang Z."/>
            <person name="Zhang L."/>
            <person name="Hao G."/>
            <person name="Liu J."/>
            <person name="Yang Y."/>
        </authorList>
    </citation>
    <scope>NUCLEOTIDE SEQUENCE [LARGE SCALE GENOMIC DNA]</scope>
    <source>
        <strain evidence="1">Cfa_2016G</strain>
        <tissue evidence="1">Leaf</tissue>
    </source>
</reference>
<keyword evidence="2" id="KW-1185">Reference proteome</keyword>
<dbReference type="OrthoDB" id="695262at2759"/>
<dbReference type="PANTHER" id="PTHR33264:SF8">
    <property type="entry name" value="EXPRESSED PROTEIN"/>
    <property type="match status" value="1"/>
</dbReference>
<comment type="caution">
    <text evidence="1">The sequence shown here is derived from an EMBL/GenBank/DDBJ whole genome shotgun (WGS) entry which is preliminary data.</text>
</comment>
<organism evidence="1 2">
    <name type="scientific">Carpinus fangiana</name>
    <dbReference type="NCBI Taxonomy" id="176857"/>
    <lineage>
        <taxon>Eukaryota</taxon>
        <taxon>Viridiplantae</taxon>
        <taxon>Streptophyta</taxon>
        <taxon>Embryophyta</taxon>
        <taxon>Tracheophyta</taxon>
        <taxon>Spermatophyta</taxon>
        <taxon>Magnoliopsida</taxon>
        <taxon>eudicotyledons</taxon>
        <taxon>Gunneridae</taxon>
        <taxon>Pentapetalae</taxon>
        <taxon>rosids</taxon>
        <taxon>fabids</taxon>
        <taxon>Fagales</taxon>
        <taxon>Betulaceae</taxon>
        <taxon>Carpinus</taxon>
    </lineage>
</organism>
<dbReference type="Proteomes" id="UP000327013">
    <property type="component" value="Unassembled WGS sequence"/>
</dbReference>
<gene>
    <name evidence="1" type="ORF">FH972_026398</name>
</gene>
<name>A0A5N6L3Z7_9ROSI</name>
<evidence type="ECO:0000313" key="2">
    <source>
        <dbReference type="Proteomes" id="UP000327013"/>
    </source>
</evidence>
<protein>
    <submittedName>
        <fullName evidence="1">Uncharacterized protein</fullName>
    </submittedName>
</protein>
<dbReference type="EMBL" id="VIBQ01000091">
    <property type="protein sequence ID" value="KAB8709318.1"/>
    <property type="molecule type" value="Genomic_DNA"/>
</dbReference>
<evidence type="ECO:0000313" key="1">
    <source>
        <dbReference type="EMBL" id="KAB8709318.1"/>
    </source>
</evidence>
<dbReference type="AlphaFoldDB" id="A0A5N6L3Z7"/>